<dbReference type="PANTHER" id="PTHR10625:SF17">
    <property type="entry name" value="HISTONE DEACETYLASE 8"/>
    <property type="match status" value="1"/>
</dbReference>
<sequence length="346" mass="36942">MIPWIFSPLQRSHAGGEELNRGSIVPCHECPERADFITAALRDQGFAEPLAPRDHGEQPLLACHDADFVAFLKTAYADWRASGREGSALPFTFPASGGMARRPMTPQNSIFARLGHYCFDVGTPIVGGTWEAAYWSAQTALTGADLLAEGVPLAFALCRPPGHHAGRGYYGGYCFFNNAALAAESLRQAGHAKVAILDVDYHHGNGTQDIFWQRGDVFYGSIHAEPLTDFPYFCGYADETGAGDGAGATLNLPLPRGTDWQGYQPALEQMLAATKAHGATALVVSLGVDTWYGDPISGFALQTEDFAAMGQHLALLGLPTLVVMEGGYAVADVGKNVANVLRGLEP</sequence>
<dbReference type="SUPFAM" id="SSF52768">
    <property type="entry name" value="Arginase/deacetylase"/>
    <property type="match status" value="1"/>
</dbReference>
<dbReference type="Proteomes" id="UP000185678">
    <property type="component" value="Unassembled WGS sequence"/>
</dbReference>
<dbReference type="PRINTS" id="PR01270">
    <property type="entry name" value="HDASUPER"/>
</dbReference>
<dbReference type="Pfam" id="PF00850">
    <property type="entry name" value="Hist_deacetyl"/>
    <property type="match status" value="1"/>
</dbReference>
<keyword evidence="5" id="KW-0862">Zinc</keyword>
<accession>A0A1N7JIJ2</accession>
<dbReference type="RefSeq" id="WP_076399191.1">
    <property type="nucleotide sequence ID" value="NZ_FTOA01000002.1"/>
</dbReference>
<dbReference type="GO" id="GO:0046872">
    <property type="term" value="F:metal ion binding"/>
    <property type="evidence" value="ECO:0007669"/>
    <property type="project" value="UniProtKB-KW"/>
</dbReference>
<dbReference type="GO" id="GO:0016787">
    <property type="term" value="F:hydrolase activity"/>
    <property type="evidence" value="ECO:0007669"/>
    <property type="project" value="UniProtKB-KW"/>
</dbReference>
<protein>
    <submittedName>
        <fullName evidence="7">Acetoin utilization deacetylase AcuC</fullName>
    </submittedName>
</protein>
<dbReference type="AlphaFoldDB" id="A0A1N7JIJ2"/>
<comment type="similarity">
    <text evidence="2">Belongs to the histone deacetylase family.</text>
</comment>
<dbReference type="InterPro" id="IPR037138">
    <property type="entry name" value="His_deacetylse_dom_sf"/>
</dbReference>
<evidence type="ECO:0000256" key="3">
    <source>
        <dbReference type="ARBA" id="ARBA00022723"/>
    </source>
</evidence>
<feature type="domain" description="Histone deacetylase" evidence="6">
    <location>
        <begin position="29"/>
        <end position="343"/>
    </location>
</feature>
<dbReference type="PANTHER" id="PTHR10625">
    <property type="entry name" value="HISTONE DEACETYLASE HDAC1-RELATED"/>
    <property type="match status" value="1"/>
</dbReference>
<dbReference type="OrthoDB" id="9808367at2"/>
<gene>
    <name evidence="7" type="ORF">SAMN05421779_102310</name>
</gene>
<dbReference type="InterPro" id="IPR000286">
    <property type="entry name" value="HDACs"/>
</dbReference>
<organism evidence="7 8">
    <name type="scientific">Insolitispirillum peregrinum</name>
    <dbReference type="NCBI Taxonomy" id="80876"/>
    <lineage>
        <taxon>Bacteria</taxon>
        <taxon>Pseudomonadati</taxon>
        <taxon>Pseudomonadota</taxon>
        <taxon>Alphaproteobacteria</taxon>
        <taxon>Rhodospirillales</taxon>
        <taxon>Novispirillaceae</taxon>
        <taxon>Insolitispirillum</taxon>
    </lineage>
</organism>
<evidence type="ECO:0000313" key="8">
    <source>
        <dbReference type="Proteomes" id="UP000185678"/>
    </source>
</evidence>
<proteinExistence type="inferred from homology"/>
<dbReference type="CDD" id="cd10001">
    <property type="entry name" value="HDAC_classII_APAH"/>
    <property type="match status" value="1"/>
</dbReference>
<reference evidence="7 8" key="1">
    <citation type="submission" date="2017-01" db="EMBL/GenBank/DDBJ databases">
        <authorList>
            <person name="Mah S.A."/>
            <person name="Swanson W.J."/>
            <person name="Moy G.W."/>
            <person name="Vacquier V.D."/>
        </authorList>
    </citation>
    <scope>NUCLEOTIDE SEQUENCE [LARGE SCALE GENOMIC DNA]</scope>
    <source>
        <strain evidence="7 8">DSM 11589</strain>
    </source>
</reference>
<keyword evidence="3" id="KW-0479">Metal-binding</keyword>
<dbReference type="EMBL" id="FTOA01000002">
    <property type="protein sequence ID" value="SIS49149.1"/>
    <property type="molecule type" value="Genomic_DNA"/>
</dbReference>
<evidence type="ECO:0000256" key="2">
    <source>
        <dbReference type="ARBA" id="ARBA00005947"/>
    </source>
</evidence>
<comment type="cofactor">
    <cofactor evidence="1">
        <name>Zn(2+)</name>
        <dbReference type="ChEBI" id="CHEBI:29105"/>
    </cofactor>
</comment>
<evidence type="ECO:0000259" key="6">
    <source>
        <dbReference type="Pfam" id="PF00850"/>
    </source>
</evidence>
<dbReference type="GO" id="GO:0040029">
    <property type="term" value="P:epigenetic regulation of gene expression"/>
    <property type="evidence" value="ECO:0007669"/>
    <property type="project" value="TreeGrafter"/>
</dbReference>
<evidence type="ECO:0000256" key="4">
    <source>
        <dbReference type="ARBA" id="ARBA00022801"/>
    </source>
</evidence>
<evidence type="ECO:0000256" key="1">
    <source>
        <dbReference type="ARBA" id="ARBA00001947"/>
    </source>
</evidence>
<evidence type="ECO:0000313" key="7">
    <source>
        <dbReference type="EMBL" id="SIS49149.1"/>
    </source>
</evidence>
<dbReference type="STRING" id="80876.SAMN05421779_102310"/>
<dbReference type="GO" id="GO:0004407">
    <property type="term" value="F:histone deacetylase activity"/>
    <property type="evidence" value="ECO:0007669"/>
    <property type="project" value="TreeGrafter"/>
</dbReference>
<evidence type="ECO:0000256" key="5">
    <source>
        <dbReference type="ARBA" id="ARBA00022833"/>
    </source>
</evidence>
<name>A0A1N7JIJ2_9PROT</name>
<dbReference type="InterPro" id="IPR023801">
    <property type="entry name" value="His_deacetylse_dom"/>
</dbReference>
<dbReference type="InterPro" id="IPR023696">
    <property type="entry name" value="Ureohydrolase_dom_sf"/>
</dbReference>
<keyword evidence="4" id="KW-0378">Hydrolase</keyword>
<keyword evidence="8" id="KW-1185">Reference proteome</keyword>
<dbReference type="Gene3D" id="3.40.800.20">
    <property type="entry name" value="Histone deacetylase domain"/>
    <property type="match status" value="1"/>
</dbReference>